<feature type="domain" description="ABC transmembrane type-1" evidence="6">
    <location>
        <begin position="103"/>
        <end position="314"/>
    </location>
</feature>
<organism evidence="7 10">
    <name type="scientific">Actinopolyspora erythraea</name>
    <dbReference type="NCBI Taxonomy" id="414996"/>
    <lineage>
        <taxon>Bacteria</taxon>
        <taxon>Bacillati</taxon>
        <taxon>Actinomycetota</taxon>
        <taxon>Actinomycetes</taxon>
        <taxon>Actinopolysporales</taxon>
        <taxon>Actinopolysporaceae</taxon>
        <taxon>Actinopolyspora</taxon>
    </lineage>
</organism>
<evidence type="ECO:0000259" key="6">
    <source>
        <dbReference type="PROSITE" id="PS50928"/>
    </source>
</evidence>
<dbReference type="RefSeq" id="WP_043573662.1">
    <property type="nucleotide sequence ID" value="NZ_CP022752.1"/>
</dbReference>
<evidence type="ECO:0000313" key="10">
    <source>
        <dbReference type="Proteomes" id="UP000215043"/>
    </source>
</evidence>
<feature type="transmembrane region" description="Helical" evidence="5">
    <location>
        <begin position="151"/>
        <end position="171"/>
    </location>
</feature>
<dbReference type="InterPro" id="IPR000515">
    <property type="entry name" value="MetI-like"/>
</dbReference>
<feature type="transmembrane region" description="Helical" evidence="5">
    <location>
        <begin position="249"/>
        <end position="275"/>
    </location>
</feature>
<feature type="transmembrane region" description="Helical" evidence="5">
    <location>
        <begin position="191"/>
        <end position="212"/>
    </location>
</feature>
<dbReference type="Proteomes" id="UP000215043">
    <property type="component" value="Chromosome"/>
</dbReference>
<dbReference type="PROSITE" id="PS50928">
    <property type="entry name" value="ABC_TM1"/>
    <property type="match status" value="1"/>
</dbReference>
<evidence type="ECO:0000256" key="5">
    <source>
        <dbReference type="RuleBase" id="RU363032"/>
    </source>
</evidence>
<dbReference type="SUPFAM" id="SSF161098">
    <property type="entry name" value="MetI-like"/>
    <property type="match status" value="1"/>
</dbReference>
<sequence length="329" mass="35101">MTHVRRKVLFYLVAAWAAVTLNFIIPRMMPGDPVDILLARMQQSGGPVPPQARSAIATALGQGGDANILVQYLTYLGNLFTGDFGVSVTYFPTPVATVLGQSLPWTVVLVGVSTIVSFVLGVGLGTFAGWKRGTWLDGVAPLTTFIAAIPYFWLALVLLFVFGSVLQLLPLSGGYGYSTDPGFSLEFLSSAFRHAVLPGVTIVLSSVGGWLLGMRNMMVSTLSADYVLTAEAKGLRPRRVMLAYAARNAVLPSVTGFAVSLGFVVSGSIVTEAVFSYPGVGYVLLQAVKNNDYPLMQAIFLVITLTVLAANFVVDMLHSVIDPRTREAG</sequence>
<dbReference type="EMBL" id="JPMV01000021">
    <property type="protein sequence ID" value="KGI81158.1"/>
    <property type="molecule type" value="Genomic_DNA"/>
</dbReference>
<dbReference type="PANTHER" id="PTHR43376:SF1">
    <property type="entry name" value="OLIGOPEPTIDE TRANSPORT SYSTEM PERMEASE PROTEIN"/>
    <property type="match status" value="1"/>
</dbReference>
<accession>A0A099D4Q9</accession>
<dbReference type="GO" id="GO:0005886">
    <property type="term" value="C:plasma membrane"/>
    <property type="evidence" value="ECO:0007669"/>
    <property type="project" value="UniProtKB-SubCell"/>
</dbReference>
<keyword evidence="3 5" id="KW-1133">Transmembrane helix</keyword>
<evidence type="ECO:0000256" key="2">
    <source>
        <dbReference type="ARBA" id="ARBA00022692"/>
    </source>
</evidence>
<dbReference type="OrthoDB" id="9778910at2"/>
<reference evidence="7 10" key="2">
    <citation type="submission" date="2017-08" db="EMBL/GenBank/DDBJ databases">
        <title>The complete genome sequence of moderately halophilic actinomycete Actinopolyspora erythraea YIM 90600, the producer of novel erythromycin, novel actinopolysporins A-C and tubercidin.</title>
        <authorList>
            <person name="Yin M."/>
            <person name="Tang S."/>
        </authorList>
    </citation>
    <scope>NUCLEOTIDE SEQUENCE [LARGE SCALE GENOMIC DNA]</scope>
    <source>
        <strain evidence="7 10">YIM 90600</strain>
    </source>
</reference>
<dbReference type="PANTHER" id="PTHR43376">
    <property type="entry name" value="OLIGOPEPTIDE TRANSPORT SYSTEM PERMEASE PROTEIN"/>
    <property type="match status" value="1"/>
</dbReference>
<name>A0A099D4Q9_9ACTN</name>
<evidence type="ECO:0000313" key="7">
    <source>
        <dbReference type="EMBL" id="ASU79029.1"/>
    </source>
</evidence>
<feature type="transmembrane region" description="Helical" evidence="5">
    <location>
        <begin position="105"/>
        <end position="130"/>
    </location>
</feature>
<protein>
    <submittedName>
        <fullName evidence="7 8">ABC transporter permease</fullName>
    </submittedName>
</protein>
<comment type="subcellular location">
    <subcellularLocation>
        <location evidence="5">Cell membrane</location>
        <topology evidence="5">Multi-pass membrane protein</topology>
    </subcellularLocation>
    <subcellularLocation>
        <location evidence="1">Membrane</location>
        <topology evidence="1">Multi-pass membrane protein</topology>
    </subcellularLocation>
</comment>
<proteinExistence type="inferred from homology"/>
<dbReference type="Gene3D" id="1.10.3720.10">
    <property type="entry name" value="MetI-like"/>
    <property type="match status" value="1"/>
</dbReference>
<dbReference type="Proteomes" id="UP000029737">
    <property type="component" value="Unassembled WGS sequence"/>
</dbReference>
<feature type="transmembrane region" description="Helical" evidence="5">
    <location>
        <begin position="7"/>
        <end position="25"/>
    </location>
</feature>
<dbReference type="EMBL" id="CP022752">
    <property type="protein sequence ID" value="ASU79029.1"/>
    <property type="molecule type" value="Genomic_DNA"/>
</dbReference>
<keyword evidence="2 5" id="KW-0812">Transmembrane</keyword>
<comment type="similarity">
    <text evidence="5">Belongs to the binding-protein-dependent transport system permease family.</text>
</comment>
<dbReference type="KEGG" id="aey:CDG81_12860"/>
<keyword evidence="4 5" id="KW-0472">Membrane</keyword>
<keyword evidence="9" id="KW-1185">Reference proteome</keyword>
<reference evidence="8 9" key="1">
    <citation type="journal article" date="2014" name="PLoS ONE">
        <title>Identification and Characterization of a New Erythromycin Biosynthetic Gene Cluster in Actinopolyspora erythraea YIM90600, a Novel Erythronolide-Producing Halophilic Actinomycete Isolated from Salt Field.</title>
        <authorList>
            <person name="Chen D."/>
            <person name="Feng J."/>
            <person name="Huang L."/>
            <person name="Zhang Q."/>
            <person name="Wu J."/>
            <person name="Zhu X."/>
            <person name="Duan Y."/>
            <person name="Xu Z."/>
        </authorList>
    </citation>
    <scope>NUCLEOTIDE SEQUENCE [LARGE SCALE GENOMIC DNA]</scope>
    <source>
        <strain evidence="8 9">YIM90600</strain>
    </source>
</reference>
<evidence type="ECO:0000313" key="9">
    <source>
        <dbReference type="Proteomes" id="UP000029737"/>
    </source>
</evidence>
<dbReference type="eggNOG" id="COG0601">
    <property type="taxonomic scope" value="Bacteria"/>
</dbReference>
<evidence type="ECO:0000256" key="4">
    <source>
        <dbReference type="ARBA" id="ARBA00023136"/>
    </source>
</evidence>
<dbReference type="AlphaFoldDB" id="A0A099D4Q9"/>
<dbReference type="CDD" id="cd06261">
    <property type="entry name" value="TM_PBP2"/>
    <property type="match status" value="1"/>
</dbReference>
<evidence type="ECO:0000313" key="8">
    <source>
        <dbReference type="EMBL" id="KGI81158.1"/>
    </source>
</evidence>
<dbReference type="GO" id="GO:0055085">
    <property type="term" value="P:transmembrane transport"/>
    <property type="evidence" value="ECO:0007669"/>
    <property type="project" value="InterPro"/>
</dbReference>
<keyword evidence="5" id="KW-0813">Transport</keyword>
<feature type="transmembrane region" description="Helical" evidence="5">
    <location>
        <begin position="295"/>
        <end position="314"/>
    </location>
</feature>
<evidence type="ECO:0000256" key="1">
    <source>
        <dbReference type="ARBA" id="ARBA00004141"/>
    </source>
</evidence>
<dbReference type="Pfam" id="PF00528">
    <property type="entry name" value="BPD_transp_1"/>
    <property type="match status" value="1"/>
</dbReference>
<dbReference type="InterPro" id="IPR035906">
    <property type="entry name" value="MetI-like_sf"/>
</dbReference>
<gene>
    <name evidence="7" type="ORF">CDG81_12860</name>
    <name evidence="8" type="ORF">IL38_12960</name>
</gene>
<dbReference type="HOGENOM" id="CLU_036879_1_0_11"/>
<evidence type="ECO:0000256" key="3">
    <source>
        <dbReference type="ARBA" id="ARBA00022989"/>
    </source>
</evidence>